<gene>
    <name evidence="2" type="ORF">IFO71_17290</name>
</gene>
<keyword evidence="3" id="KW-1185">Reference proteome</keyword>
<name>A0AAW3ZRJ9_9GAMM</name>
<dbReference type="AlphaFoldDB" id="A0AAW3ZRJ9"/>
<accession>A0AAW3ZRJ9</accession>
<keyword evidence="1" id="KW-1133">Transmembrane helix</keyword>
<evidence type="ECO:0000313" key="2">
    <source>
        <dbReference type="EMBL" id="MBD8527500.1"/>
    </source>
</evidence>
<keyword evidence="1" id="KW-0472">Membrane</keyword>
<reference evidence="2 3" key="1">
    <citation type="submission" date="2020-09" db="EMBL/GenBank/DDBJ databases">
        <title>Pseudoxanthomonas sp. CAU 1598 isolated from sand of Yaerae Beach.</title>
        <authorList>
            <person name="Kim W."/>
        </authorList>
    </citation>
    <scope>NUCLEOTIDE SEQUENCE [LARGE SCALE GENOMIC DNA]</scope>
    <source>
        <strain evidence="2 3">CAU 1598</strain>
    </source>
</reference>
<protein>
    <submittedName>
        <fullName evidence="2">Pathogenicity-like protein</fullName>
    </submittedName>
</protein>
<proteinExistence type="predicted"/>
<comment type="caution">
    <text evidence="2">The sequence shown here is derived from an EMBL/GenBank/DDBJ whole genome shotgun (WGS) entry which is preliminary data.</text>
</comment>
<evidence type="ECO:0000256" key="1">
    <source>
        <dbReference type="SAM" id="Phobius"/>
    </source>
</evidence>
<feature type="transmembrane region" description="Helical" evidence="1">
    <location>
        <begin position="109"/>
        <end position="127"/>
    </location>
</feature>
<evidence type="ECO:0000313" key="3">
    <source>
        <dbReference type="Proteomes" id="UP000613768"/>
    </source>
</evidence>
<dbReference type="Proteomes" id="UP000613768">
    <property type="component" value="Unassembled WGS sequence"/>
</dbReference>
<sequence>MRQVYASSRLENVERVAELLQQADIEVYVSEGRSYKGNRRRQFSFREGQQPESGVWIVKADDLSRANQIMREIGLGRSTRDHSFVPSAGRVYSAADAGRKRSPAARVRTVLLIILTILAGITSWKMLRGGEATQPASQPEAIIVETCTDNCD</sequence>
<organism evidence="2 3">
    <name type="scientific">Pseudomarimonas arenosa</name>
    <dbReference type="NCBI Taxonomy" id="2774145"/>
    <lineage>
        <taxon>Bacteria</taxon>
        <taxon>Pseudomonadati</taxon>
        <taxon>Pseudomonadota</taxon>
        <taxon>Gammaproteobacteria</taxon>
        <taxon>Lysobacterales</taxon>
        <taxon>Lysobacteraceae</taxon>
        <taxon>Pseudomarimonas</taxon>
    </lineage>
</organism>
<dbReference type="EMBL" id="JACYTR010000054">
    <property type="protein sequence ID" value="MBD8527500.1"/>
    <property type="molecule type" value="Genomic_DNA"/>
</dbReference>
<keyword evidence="1" id="KW-0812">Transmembrane</keyword>
<dbReference type="RefSeq" id="WP_192030920.1">
    <property type="nucleotide sequence ID" value="NZ_JACYTR010000054.1"/>
</dbReference>